<organism evidence="1 2">
    <name type="scientific">Cetraspora pellucida</name>
    <dbReference type="NCBI Taxonomy" id="1433469"/>
    <lineage>
        <taxon>Eukaryota</taxon>
        <taxon>Fungi</taxon>
        <taxon>Fungi incertae sedis</taxon>
        <taxon>Mucoromycota</taxon>
        <taxon>Glomeromycotina</taxon>
        <taxon>Glomeromycetes</taxon>
        <taxon>Diversisporales</taxon>
        <taxon>Gigasporaceae</taxon>
        <taxon>Cetraspora</taxon>
    </lineage>
</organism>
<protein>
    <submittedName>
        <fullName evidence="1">9609_t:CDS:1</fullName>
    </submittedName>
</protein>
<gene>
    <name evidence="1" type="ORF">SPELUC_LOCUS4597</name>
</gene>
<evidence type="ECO:0000313" key="2">
    <source>
        <dbReference type="Proteomes" id="UP000789366"/>
    </source>
</evidence>
<keyword evidence="2" id="KW-1185">Reference proteome</keyword>
<reference evidence="1" key="1">
    <citation type="submission" date="2021-06" db="EMBL/GenBank/DDBJ databases">
        <authorList>
            <person name="Kallberg Y."/>
            <person name="Tangrot J."/>
            <person name="Rosling A."/>
        </authorList>
    </citation>
    <scope>NUCLEOTIDE SEQUENCE</scope>
    <source>
        <strain evidence="1">28 12/20/2015</strain>
    </source>
</reference>
<accession>A0ACA9LKN5</accession>
<dbReference type="Proteomes" id="UP000789366">
    <property type="component" value="Unassembled WGS sequence"/>
</dbReference>
<comment type="caution">
    <text evidence="1">The sequence shown here is derived from an EMBL/GenBank/DDBJ whole genome shotgun (WGS) entry which is preliminary data.</text>
</comment>
<name>A0ACA9LKN5_9GLOM</name>
<proteinExistence type="predicted"/>
<evidence type="ECO:0000313" key="1">
    <source>
        <dbReference type="EMBL" id="CAG8536338.1"/>
    </source>
</evidence>
<dbReference type="EMBL" id="CAJVPW010004194">
    <property type="protein sequence ID" value="CAG8536338.1"/>
    <property type="molecule type" value="Genomic_DNA"/>
</dbReference>
<sequence length="85" mass="10036">MTEHVNTRKWFESSFSINNPIQQHIEQQILQQPLQLSEDIRQISVLTPIETYLINSTSITHEYEAIVKWAGYFIENDGIIYEKIL</sequence>